<evidence type="ECO:0008006" key="3">
    <source>
        <dbReference type="Google" id="ProtNLM"/>
    </source>
</evidence>
<dbReference type="Proteomes" id="UP001174677">
    <property type="component" value="Chromosome 5"/>
</dbReference>
<evidence type="ECO:0000313" key="1">
    <source>
        <dbReference type="EMBL" id="KAJ9181702.1"/>
    </source>
</evidence>
<evidence type="ECO:0000313" key="2">
    <source>
        <dbReference type="Proteomes" id="UP001174677"/>
    </source>
</evidence>
<reference evidence="1" key="1">
    <citation type="journal article" date="2023" name="Plant Biotechnol. J.">
        <title>Chromosome-level wild Hevea brasiliensis genome provides new tools for genomic-assisted breeding and valuable loci to elevate rubber yield.</title>
        <authorList>
            <person name="Cheng H."/>
            <person name="Song X."/>
            <person name="Hu Y."/>
            <person name="Wu T."/>
            <person name="Yang Q."/>
            <person name="An Z."/>
            <person name="Feng S."/>
            <person name="Deng Z."/>
            <person name="Wu W."/>
            <person name="Zeng X."/>
            <person name="Tu M."/>
            <person name="Wang X."/>
            <person name="Huang H."/>
        </authorList>
    </citation>
    <scope>NUCLEOTIDE SEQUENCE</scope>
    <source>
        <strain evidence="1">MT/VB/25A 57/8</strain>
    </source>
</reference>
<protein>
    <recommendedName>
        <fullName evidence="3">Ribosomal protein S1</fullName>
    </recommendedName>
</protein>
<gene>
    <name evidence="1" type="ORF">P3X46_009806</name>
</gene>
<dbReference type="EMBL" id="JARPOI010000005">
    <property type="protein sequence ID" value="KAJ9181702.1"/>
    <property type="molecule type" value="Genomic_DNA"/>
</dbReference>
<organism evidence="1 2">
    <name type="scientific">Hevea brasiliensis</name>
    <name type="common">Para rubber tree</name>
    <name type="synonym">Siphonia brasiliensis</name>
    <dbReference type="NCBI Taxonomy" id="3981"/>
    <lineage>
        <taxon>Eukaryota</taxon>
        <taxon>Viridiplantae</taxon>
        <taxon>Streptophyta</taxon>
        <taxon>Embryophyta</taxon>
        <taxon>Tracheophyta</taxon>
        <taxon>Spermatophyta</taxon>
        <taxon>Magnoliopsida</taxon>
        <taxon>eudicotyledons</taxon>
        <taxon>Gunneridae</taxon>
        <taxon>Pentapetalae</taxon>
        <taxon>rosids</taxon>
        <taxon>fabids</taxon>
        <taxon>Malpighiales</taxon>
        <taxon>Euphorbiaceae</taxon>
        <taxon>Crotonoideae</taxon>
        <taxon>Micrandreae</taxon>
        <taxon>Hevea</taxon>
    </lineage>
</organism>
<name>A0ABQ9MN47_HEVBR</name>
<sequence>MTSIYLNRSFPRANSSFSLFRGNALQSSVLRLRGKMFLLDAGLGTPIICMQDELTGVPKNRATRFENKVGSLGKSMIKERAAARLKKKDVAWYFKNKVTACFFKNKVAGESMIKEHILERFFIDLVAGESMIKERAAARFNDLVGSTDVVAGEPLLLPRRFIQIRAWMELIKIWRTNKKVKGFYIKKIKGGYSVAIAGFITFLPFRPLKRKGTWKKESRRRWRKIMERRRQMEMQRRALLNGRFNIERYDPKWMNIVVSLPAEDQRRT</sequence>
<comment type="caution">
    <text evidence="1">The sequence shown here is derived from an EMBL/GenBank/DDBJ whole genome shotgun (WGS) entry which is preliminary data.</text>
</comment>
<proteinExistence type="predicted"/>
<accession>A0ABQ9MN47</accession>
<keyword evidence="2" id="KW-1185">Reference proteome</keyword>